<reference evidence="1 2" key="1">
    <citation type="submission" date="2018-08" db="EMBL/GenBank/DDBJ databases">
        <title>Microbispora. triticiradicis sp. nov., a novel actinomycete isolated from the root of wheat (Triticum aestivum L.)).</title>
        <authorList>
            <person name="Han C."/>
        </authorList>
    </citation>
    <scope>NUCLEOTIDE SEQUENCE [LARGE SCALE GENOMIC DNA]</scope>
    <source>
        <strain evidence="1 2">NEAU-HRDPA2-9</strain>
    </source>
</reference>
<sequence>MPRPTLFRLLVQERHWDNWAVFCDHFEEAARALAKEARDPRLASVTVARRTFDRWFAGDWYGRPQKDAARVLERLLGFPRTELFAPAPDVLEARKTVHDRGGLRASIEIGQRWPTSRLFLSAADDVADSWELAGRKVLDGTTSAVHFLPAVRRDDEVTLHPPDPGALARFLRQARRGLVVGVEEHDNDLRLYVIDSVNARKNLAAFTPQDEGLAVPAAHELDDLTYGILWSLVQLDDGLLADDQVLDEEQQVLKTYLQLPRSAPSRMTLPLLTSVGARWLGSSFCAQHIQRHLDGAPEPPMFWTREQTGEEAAAWLFFRHKIAYLRGLRQRFGGAASPLARTFCIPENEIARTGRYERVLLFLAIALMEMYGIRVQVTTHPEYSAVDGFALVPGERAIVANWVRTEALWVADITTGRADLRSYHEAVRDAAEQSILQGPDPETRLRALAGYLDLDWKWVTNRCNDLGDCGFANVVRPRSRLISIDALDEVLRFLGSLAPDR</sequence>
<protein>
    <submittedName>
        <fullName evidence="1">Transcriptional regulator, XRE family protein</fullName>
    </submittedName>
</protein>
<evidence type="ECO:0000313" key="1">
    <source>
        <dbReference type="EMBL" id="RGA04278.1"/>
    </source>
</evidence>
<dbReference type="RefSeq" id="WP_111700434.1">
    <property type="nucleotide sequence ID" value="NZ_QFZU02000063.1"/>
</dbReference>
<dbReference type="Proteomes" id="UP000262538">
    <property type="component" value="Unassembled WGS sequence"/>
</dbReference>
<proteinExistence type="predicted"/>
<comment type="caution">
    <text evidence="1">The sequence shown here is derived from an EMBL/GenBank/DDBJ whole genome shotgun (WGS) entry which is preliminary data.</text>
</comment>
<gene>
    <name evidence="1" type="ORF">DI270_014685</name>
</gene>
<keyword evidence="2" id="KW-1185">Reference proteome</keyword>
<accession>A0ABX9LKT7</accession>
<dbReference type="EMBL" id="QFZU02000063">
    <property type="protein sequence ID" value="RGA04278.1"/>
    <property type="molecule type" value="Genomic_DNA"/>
</dbReference>
<name>A0ABX9LKT7_9ACTN</name>
<evidence type="ECO:0000313" key="2">
    <source>
        <dbReference type="Proteomes" id="UP000262538"/>
    </source>
</evidence>
<organism evidence="1 2">
    <name type="scientific">Microbispora triticiradicis</name>
    <dbReference type="NCBI Taxonomy" id="2200763"/>
    <lineage>
        <taxon>Bacteria</taxon>
        <taxon>Bacillati</taxon>
        <taxon>Actinomycetota</taxon>
        <taxon>Actinomycetes</taxon>
        <taxon>Streptosporangiales</taxon>
        <taxon>Streptosporangiaceae</taxon>
        <taxon>Microbispora</taxon>
    </lineage>
</organism>